<proteinExistence type="predicted"/>
<feature type="region of interest" description="Disordered" evidence="1">
    <location>
        <begin position="627"/>
        <end position="664"/>
    </location>
</feature>
<comment type="caution">
    <text evidence="2">The sequence shown here is derived from an EMBL/GenBank/DDBJ whole genome shotgun (WGS) entry which is preliminary data.</text>
</comment>
<evidence type="ECO:0000313" key="2">
    <source>
        <dbReference type="EMBL" id="CAE8671975.1"/>
    </source>
</evidence>
<sequence>MPPQQVQYAPPAQHYPQEFHAKGMGKGLSEQESTTIHKRATWLTGNVFQDRPINEEAIQAMMALGCARALELFKEIEAKKDDLRNPSGYLIKAARNEGAAVGHQQMPPQQVQYAPPAQHYPQEFHAKGMGKGLSEQESTTIHKRATWLTSNVFPDRPINEEAIQAMMALGCARALELFKEIEAKNDDLRNPSGYLIKAARNEGAAVGHQQMPPEQVQYAPPAQHYPQEFHAKGMGKGLSEQESTTIHKRATWLTGNVFQDRPINEEAIQAMMSLGCARALELFKEIEAKKDDLRNPSGYLIKAALNEGVAVSHQQMPPQQVQYAPPAQHYPQEFHAKGMGKGLSEQESTTIHKRATWLTGNVFQDRPINEEAIQAMMALGCARALELFKEIEAKKDDLRNPSGYLIKAARNEGAAVGHQQMPPQQVQYAPPAQHYPQEFHAKGMGKGLSEQESTTIHKRATWLTGNVFPDRPINEEAIQAMMSLGCARALELFKEIEAKKDDLRNPSGYLIKAAQNEGVAAGVQMPAHAPVYAPPPFQGRGNGIGSAPAAQFQSMGKGKGSPDHDKIHRKVTWMNKNVFTEAPIDAEAIEVLAGLGSVERVFAMLDDLQTKGAEVKNPSGYLKASAKREWGRGGPVQGVKRGPPVMMTGPPMKKGKGKGGFELY</sequence>
<dbReference type="EMBL" id="CAJNNW010024280">
    <property type="protein sequence ID" value="CAE8671975.1"/>
    <property type="molecule type" value="Genomic_DNA"/>
</dbReference>
<gene>
    <name evidence="2" type="ORF">PGLA2088_LOCUS17837</name>
</gene>
<accession>A0A813JB32</accession>
<feature type="compositionally biased region" description="Low complexity" evidence="1">
    <location>
        <begin position="642"/>
        <end position="652"/>
    </location>
</feature>
<evidence type="ECO:0000256" key="1">
    <source>
        <dbReference type="SAM" id="MobiDB-lite"/>
    </source>
</evidence>
<dbReference type="AlphaFoldDB" id="A0A813JB32"/>
<reference evidence="2" key="1">
    <citation type="submission" date="2021-02" db="EMBL/GenBank/DDBJ databases">
        <authorList>
            <person name="Dougan E. K."/>
            <person name="Rhodes N."/>
            <person name="Thang M."/>
            <person name="Chan C."/>
        </authorList>
    </citation>
    <scope>NUCLEOTIDE SEQUENCE</scope>
</reference>
<evidence type="ECO:0000313" key="3">
    <source>
        <dbReference type="Proteomes" id="UP000626109"/>
    </source>
</evidence>
<protein>
    <submittedName>
        <fullName evidence="2">Uncharacterized protein</fullName>
    </submittedName>
</protein>
<dbReference type="Proteomes" id="UP000626109">
    <property type="component" value="Unassembled WGS sequence"/>
</dbReference>
<name>A0A813JB32_POLGL</name>
<organism evidence="2 3">
    <name type="scientific">Polarella glacialis</name>
    <name type="common">Dinoflagellate</name>
    <dbReference type="NCBI Taxonomy" id="89957"/>
    <lineage>
        <taxon>Eukaryota</taxon>
        <taxon>Sar</taxon>
        <taxon>Alveolata</taxon>
        <taxon>Dinophyceae</taxon>
        <taxon>Suessiales</taxon>
        <taxon>Suessiaceae</taxon>
        <taxon>Polarella</taxon>
    </lineage>
</organism>